<proteinExistence type="predicted"/>
<name>A0A8E2I3Q6_9BACI</name>
<dbReference type="AlphaFoldDB" id="A0A8E2I3Q6"/>
<reference evidence="1 2" key="1">
    <citation type="submission" date="2017-01" db="EMBL/GenBank/DDBJ databases">
        <title>Draft genome sequence of Bacillus oleronius.</title>
        <authorList>
            <person name="Allam M."/>
        </authorList>
    </citation>
    <scope>NUCLEOTIDE SEQUENCE [LARGE SCALE GENOMIC DNA]</scope>
    <source>
        <strain evidence="1 2">DSM 9356</strain>
    </source>
</reference>
<comment type="caution">
    <text evidence="1">The sequence shown here is derived from an EMBL/GenBank/DDBJ whole genome shotgun (WGS) entry which is preliminary data.</text>
</comment>
<dbReference type="RefSeq" id="WP_078111436.1">
    <property type="nucleotide sequence ID" value="NZ_CP065424.1"/>
</dbReference>
<evidence type="ECO:0000313" key="1">
    <source>
        <dbReference type="EMBL" id="OOP65787.1"/>
    </source>
</evidence>
<dbReference type="EMBL" id="MTLA01000454">
    <property type="protein sequence ID" value="OOP65787.1"/>
    <property type="molecule type" value="Genomic_DNA"/>
</dbReference>
<evidence type="ECO:0000313" key="2">
    <source>
        <dbReference type="Proteomes" id="UP000189761"/>
    </source>
</evidence>
<sequence>MTLAKLTLQELVAFHGESVGRNTAFNYIDLLENSKTPFIFVEKGKNKKFNVIGGFKYVDGIRCLQKEKRFLCLVLDSFPSAKDRKIATLQRCLALNEKVIYKEILIHELIHKFKMDESSISKTLGIDAKKIQKYMFKQIIPKTYYDRANTMGIKGFIQAIYLNKQYTDFEKQLLTELILHPIETKRFKLEHKRIYNKYRKQYPLFDDFCEAKKQVMDAVLLEDATQKHWSSIPHPSIPLDLDSTFRSAHGRTH</sequence>
<gene>
    <name evidence="1" type="ORF">BWZ43_24415</name>
</gene>
<dbReference type="Proteomes" id="UP000189761">
    <property type="component" value="Unassembled WGS sequence"/>
</dbReference>
<accession>A0A8E2I3Q6</accession>
<keyword evidence="2" id="KW-1185">Reference proteome</keyword>
<organism evidence="1 2">
    <name type="scientific">Heyndrickxia oleronia</name>
    <dbReference type="NCBI Taxonomy" id="38875"/>
    <lineage>
        <taxon>Bacteria</taxon>
        <taxon>Bacillati</taxon>
        <taxon>Bacillota</taxon>
        <taxon>Bacilli</taxon>
        <taxon>Bacillales</taxon>
        <taxon>Bacillaceae</taxon>
        <taxon>Heyndrickxia</taxon>
    </lineage>
</organism>
<protein>
    <submittedName>
        <fullName evidence="1">Uncharacterized protein</fullName>
    </submittedName>
</protein>